<dbReference type="SUPFAM" id="SSF81296">
    <property type="entry name" value="E set domains"/>
    <property type="match status" value="1"/>
</dbReference>
<dbReference type="InterPro" id="IPR050357">
    <property type="entry name" value="Arrestin_domain-protein"/>
</dbReference>
<accession>A0A9P4J9A1</accession>
<dbReference type="Gene3D" id="2.60.40.640">
    <property type="match status" value="1"/>
</dbReference>
<reference evidence="3" key="1">
    <citation type="journal article" date="2020" name="Stud. Mycol.">
        <title>101 Dothideomycetes genomes: a test case for predicting lifestyles and emergence of pathogens.</title>
        <authorList>
            <person name="Haridas S."/>
            <person name="Albert R."/>
            <person name="Binder M."/>
            <person name="Bloem J."/>
            <person name="Labutti K."/>
            <person name="Salamov A."/>
            <person name="Andreopoulos B."/>
            <person name="Baker S."/>
            <person name="Barry K."/>
            <person name="Bills G."/>
            <person name="Bluhm B."/>
            <person name="Cannon C."/>
            <person name="Castanera R."/>
            <person name="Culley D."/>
            <person name="Daum C."/>
            <person name="Ezra D."/>
            <person name="Gonzalez J."/>
            <person name="Henrissat B."/>
            <person name="Kuo A."/>
            <person name="Liang C."/>
            <person name="Lipzen A."/>
            <person name="Lutzoni F."/>
            <person name="Magnuson J."/>
            <person name="Mondo S."/>
            <person name="Nolan M."/>
            <person name="Ohm R."/>
            <person name="Pangilinan J."/>
            <person name="Park H.-J."/>
            <person name="Ramirez L."/>
            <person name="Alfaro M."/>
            <person name="Sun H."/>
            <person name="Tritt A."/>
            <person name="Yoshinaga Y."/>
            <person name="Zwiers L.-H."/>
            <person name="Turgeon B."/>
            <person name="Goodwin S."/>
            <person name="Spatafora J."/>
            <person name="Crous P."/>
            <person name="Grigoriev I."/>
        </authorList>
    </citation>
    <scope>NUCLEOTIDE SEQUENCE</scope>
    <source>
        <strain evidence="3">CBS 260.36</strain>
    </source>
</reference>
<dbReference type="EMBL" id="ML996081">
    <property type="protein sequence ID" value="KAF2157687.1"/>
    <property type="molecule type" value="Genomic_DNA"/>
</dbReference>
<feature type="compositionally biased region" description="Basic and acidic residues" evidence="1">
    <location>
        <begin position="741"/>
        <end position="765"/>
    </location>
</feature>
<dbReference type="GO" id="GO:0005829">
    <property type="term" value="C:cytosol"/>
    <property type="evidence" value="ECO:0007669"/>
    <property type="project" value="TreeGrafter"/>
</dbReference>
<dbReference type="PANTHER" id="PTHR11188">
    <property type="entry name" value="ARRESTIN DOMAIN CONTAINING PROTEIN"/>
    <property type="match status" value="1"/>
</dbReference>
<feature type="domain" description="Arrestin-like N-terminal" evidence="2">
    <location>
        <begin position="39"/>
        <end position="177"/>
    </location>
</feature>
<evidence type="ECO:0000313" key="4">
    <source>
        <dbReference type="Proteomes" id="UP000799439"/>
    </source>
</evidence>
<feature type="region of interest" description="Disordered" evidence="1">
    <location>
        <begin position="528"/>
        <end position="599"/>
    </location>
</feature>
<dbReference type="GO" id="GO:0030674">
    <property type="term" value="F:protein-macromolecule adaptor activity"/>
    <property type="evidence" value="ECO:0007669"/>
    <property type="project" value="TreeGrafter"/>
</dbReference>
<name>A0A9P4J9A1_9PEZI</name>
<dbReference type="GO" id="GO:0070086">
    <property type="term" value="P:ubiquitin-dependent endocytosis"/>
    <property type="evidence" value="ECO:0007669"/>
    <property type="project" value="TreeGrafter"/>
</dbReference>
<feature type="compositionally biased region" description="Polar residues" evidence="1">
    <location>
        <begin position="284"/>
        <end position="304"/>
    </location>
</feature>
<evidence type="ECO:0000259" key="2">
    <source>
        <dbReference type="Pfam" id="PF00339"/>
    </source>
</evidence>
<feature type="compositionally biased region" description="Basic residues" evidence="1">
    <location>
        <begin position="213"/>
        <end position="225"/>
    </location>
</feature>
<feature type="compositionally biased region" description="Basic and acidic residues" evidence="1">
    <location>
        <begin position="699"/>
        <end position="710"/>
    </location>
</feature>
<gene>
    <name evidence="3" type="ORF">K461DRAFT_309749</name>
</gene>
<keyword evidence="4" id="KW-1185">Reference proteome</keyword>
<dbReference type="GO" id="GO:0005886">
    <property type="term" value="C:plasma membrane"/>
    <property type="evidence" value="ECO:0007669"/>
    <property type="project" value="TreeGrafter"/>
</dbReference>
<sequence>MPEVHTSSSPALQSLPQKKSIFSRLSSPFASTSRTVAEFTVQADDPHRRYSPGDLVRGSVVLKLVKATRITHIVVCLHGFVQVYKTAGVPPADGFRAHNNIVGKGKGHKKGAYFGNGFATLFEEEAVLCGDGRLEEGNYKFEFQIRFPEQTLPSSIDFERGTISYMVTATLTRPHSISPVLFDDQKLFFNERIDIAQLLPPKPRTINLEPLLKRSHTKSSSRRRTGQSDSIRREDGATTLVQGTPRSLARLTSDLPPRSPSPSLHSLESRHSSGPTPSEPGSVARSSRASDTFSSVNFAPSTPKTGRKITVMVESMRGGTLRGDIVPLHLVISHTKHIKSMQGVIVTLFRQARVDTHPELPLGPTTDGEKRKFEDYYPKSLTGLGGLSLSGAGSSHLFRKDLTQAVVPLIVDPSTLTAELHPKVRVPDESFPTIACVPGAMISFKYFIEVVVDIQGKLGNSEKYFSQPNHSQFAEYSTNNSIDADGGRSERYLPNSYMTPFIDTTAIRRDKSVVTCVLEVVVGTEDSERRKGKERAVVEPEVHAPSEPPYEGSPAFDDSGNYYDNYGSDPYDTQYNGDSYWDEHYQEPPAFFPPDTLPDTELSEKERIRRAEDVLLPSQPPEDSEYPDAGFHSASAPQLEPGSHADYAAHRYACHNQRSQPVSAAYSLPAEPTGTAVPRYSQIGPSPSRRAGPSPTAADNKDDLQRRELEEQASEPPVDAATTGNQTHGPIVPHDYDIDDLEHIPLPDRSGHDPNAMDHLPLYER</sequence>
<feature type="region of interest" description="Disordered" evidence="1">
    <location>
        <begin position="207"/>
        <end position="304"/>
    </location>
</feature>
<protein>
    <recommendedName>
        <fullName evidence="2">Arrestin-like N-terminal domain-containing protein</fullName>
    </recommendedName>
</protein>
<dbReference type="Pfam" id="PF00339">
    <property type="entry name" value="Arrestin_N"/>
    <property type="match status" value="1"/>
</dbReference>
<dbReference type="InterPro" id="IPR014752">
    <property type="entry name" value="Arrestin-like_C"/>
</dbReference>
<dbReference type="InterPro" id="IPR011021">
    <property type="entry name" value="Arrestin-like_N"/>
</dbReference>
<dbReference type="GO" id="GO:0031625">
    <property type="term" value="F:ubiquitin protein ligase binding"/>
    <property type="evidence" value="ECO:0007669"/>
    <property type="project" value="TreeGrafter"/>
</dbReference>
<evidence type="ECO:0000313" key="3">
    <source>
        <dbReference type="EMBL" id="KAF2157687.1"/>
    </source>
</evidence>
<dbReference type="InterPro" id="IPR014756">
    <property type="entry name" value="Ig_E-set"/>
</dbReference>
<dbReference type="PANTHER" id="PTHR11188:SF161">
    <property type="entry name" value="PH-RESPONSE REGULATOR PROTEIN PALF_RIM8"/>
    <property type="match status" value="1"/>
</dbReference>
<organism evidence="3 4">
    <name type="scientific">Myriangium duriaei CBS 260.36</name>
    <dbReference type="NCBI Taxonomy" id="1168546"/>
    <lineage>
        <taxon>Eukaryota</taxon>
        <taxon>Fungi</taxon>
        <taxon>Dikarya</taxon>
        <taxon>Ascomycota</taxon>
        <taxon>Pezizomycotina</taxon>
        <taxon>Dothideomycetes</taxon>
        <taxon>Dothideomycetidae</taxon>
        <taxon>Myriangiales</taxon>
        <taxon>Myriangiaceae</taxon>
        <taxon>Myriangium</taxon>
    </lineage>
</organism>
<dbReference type="OrthoDB" id="7785529at2759"/>
<comment type="caution">
    <text evidence="3">The sequence shown here is derived from an EMBL/GenBank/DDBJ whole genome shotgun (WGS) entry which is preliminary data.</text>
</comment>
<proteinExistence type="predicted"/>
<feature type="compositionally biased region" description="Low complexity" evidence="1">
    <location>
        <begin position="684"/>
        <end position="698"/>
    </location>
</feature>
<dbReference type="AlphaFoldDB" id="A0A9P4J9A1"/>
<feature type="compositionally biased region" description="Low complexity" evidence="1">
    <location>
        <begin position="250"/>
        <end position="266"/>
    </location>
</feature>
<dbReference type="Proteomes" id="UP000799439">
    <property type="component" value="Unassembled WGS sequence"/>
</dbReference>
<evidence type="ECO:0000256" key="1">
    <source>
        <dbReference type="SAM" id="MobiDB-lite"/>
    </source>
</evidence>
<feature type="region of interest" description="Disordered" evidence="1">
    <location>
        <begin position="612"/>
        <end position="765"/>
    </location>
</feature>
<feature type="compositionally biased region" description="Basic and acidic residues" evidence="1">
    <location>
        <begin position="528"/>
        <end position="544"/>
    </location>
</feature>